<keyword evidence="6" id="KW-0391">Immunity</keyword>
<organism evidence="14 15">
    <name type="scientific">Pelobates cultripes</name>
    <name type="common">Western spadefoot toad</name>
    <dbReference type="NCBI Taxonomy" id="61616"/>
    <lineage>
        <taxon>Eukaryota</taxon>
        <taxon>Metazoa</taxon>
        <taxon>Chordata</taxon>
        <taxon>Craniata</taxon>
        <taxon>Vertebrata</taxon>
        <taxon>Euteleostomi</taxon>
        <taxon>Amphibia</taxon>
        <taxon>Batrachia</taxon>
        <taxon>Anura</taxon>
        <taxon>Pelobatoidea</taxon>
        <taxon>Pelobatidae</taxon>
        <taxon>Pelobates</taxon>
    </lineage>
</organism>
<dbReference type="Gene3D" id="1.10.287.770">
    <property type="entry name" value="YojJ-like"/>
    <property type="match status" value="1"/>
</dbReference>
<accession>A0AAD1T8S0</accession>
<evidence type="ECO:0000256" key="5">
    <source>
        <dbReference type="ARBA" id="ARBA00022729"/>
    </source>
</evidence>
<dbReference type="GO" id="GO:0042105">
    <property type="term" value="C:alpha-beta T cell receptor complex"/>
    <property type="evidence" value="ECO:0007669"/>
    <property type="project" value="TreeGrafter"/>
</dbReference>
<feature type="signal peptide" evidence="13">
    <location>
        <begin position="1"/>
        <end position="21"/>
    </location>
</feature>
<name>A0AAD1T8S0_PELCU</name>
<feature type="region of interest" description="Disordered" evidence="11">
    <location>
        <begin position="145"/>
        <end position="186"/>
    </location>
</feature>
<keyword evidence="10" id="KW-0393">Immunoglobulin domain</keyword>
<evidence type="ECO:0000256" key="10">
    <source>
        <dbReference type="ARBA" id="ARBA00023319"/>
    </source>
</evidence>
<feature type="compositionally biased region" description="Basic and acidic residues" evidence="11">
    <location>
        <begin position="147"/>
        <end position="159"/>
    </location>
</feature>
<keyword evidence="8 12" id="KW-0472">Membrane</keyword>
<dbReference type="InterPro" id="IPR013783">
    <property type="entry name" value="Ig-like_fold"/>
</dbReference>
<reference evidence="14" key="1">
    <citation type="submission" date="2022-03" db="EMBL/GenBank/DDBJ databases">
        <authorList>
            <person name="Alioto T."/>
            <person name="Alioto T."/>
            <person name="Gomez Garrido J."/>
        </authorList>
    </citation>
    <scope>NUCLEOTIDE SEQUENCE</scope>
</reference>
<evidence type="ECO:0000256" key="1">
    <source>
        <dbReference type="ARBA" id="ARBA00004251"/>
    </source>
</evidence>
<evidence type="ECO:0000256" key="12">
    <source>
        <dbReference type="SAM" id="Phobius"/>
    </source>
</evidence>
<evidence type="ECO:0000256" key="9">
    <source>
        <dbReference type="ARBA" id="ARBA00023170"/>
    </source>
</evidence>
<sequence length="186" mass="20980">MNFQVECPFLIIWLFLGSLSGDDTGDSKYVVEISGRTVTVKCPSHLSKDENKVKFAKKGSVKPERQDNNHHYILENYNETKNGDYECSDSKGKNKEYLYLKAYVCEHCKEISVPVLAGVLIGDCMVTLGVALAVYFGCKKKAGLPRDGGRKRVENKERPPPVPNPDYEPIRKGNQDVYNGLERNFK</sequence>
<keyword evidence="15" id="KW-1185">Reference proteome</keyword>
<evidence type="ECO:0000256" key="3">
    <source>
        <dbReference type="ARBA" id="ARBA00022475"/>
    </source>
</evidence>
<dbReference type="PANTHER" id="PTHR10570:SF9">
    <property type="entry name" value="T-CELL SURFACE GLYCOPROTEIN CD3 EPSILON CHAIN"/>
    <property type="match status" value="1"/>
</dbReference>
<keyword evidence="9" id="KW-0675">Receptor</keyword>
<dbReference type="PANTHER" id="PTHR10570">
    <property type="entry name" value="T-CELL SURFACE GLYCOPROTEIN CD3 GAMMA CHAIN / DELTA CHAIN"/>
    <property type="match status" value="1"/>
</dbReference>
<feature type="chain" id="PRO_5041945059" description="T-cell surface glycoprotein CD3 epsilon chain" evidence="13">
    <location>
        <begin position="22"/>
        <end position="186"/>
    </location>
</feature>
<evidence type="ECO:0000256" key="11">
    <source>
        <dbReference type="SAM" id="MobiDB-lite"/>
    </source>
</evidence>
<evidence type="ECO:0000256" key="8">
    <source>
        <dbReference type="ARBA" id="ARBA00023136"/>
    </source>
</evidence>
<keyword evidence="5 13" id="KW-0732">Signal</keyword>
<feature type="transmembrane region" description="Helical" evidence="12">
    <location>
        <begin position="115"/>
        <end position="136"/>
    </location>
</feature>
<keyword evidence="3" id="KW-1003">Cell membrane</keyword>
<evidence type="ECO:0000256" key="7">
    <source>
        <dbReference type="ARBA" id="ARBA00022989"/>
    </source>
</evidence>
<dbReference type="PROSITE" id="PS51055">
    <property type="entry name" value="ITAM_1"/>
    <property type="match status" value="1"/>
</dbReference>
<evidence type="ECO:0000313" key="14">
    <source>
        <dbReference type="EMBL" id="CAH2319574.1"/>
    </source>
</evidence>
<evidence type="ECO:0000256" key="13">
    <source>
        <dbReference type="SAM" id="SignalP"/>
    </source>
</evidence>
<gene>
    <name evidence="14" type="ORF">PECUL_23A055962</name>
</gene>
<dbReference type="GO" id="GO:0007166">
    <property type="term" value="P:cell surface receptor signaling pathway"/>
    <property type="evidence" value="ECO:0007669"/>
    <property type="project" value="InterPro"/>
</dbReference>
<evidence type="ECO:0000256" key="2">
    <source>
        <dbReference type="ARBA" id="ARBA00021773"/>
    </source>
</evidence>
<protein>
    <recommendedName>
        <fullName evidence="2">T-cell surface glycoprotein CD3 epsilon chain</fullName>
    </recommendedName>
</protein>
<keyword evidence="4 12" id="KW-0812">Transmembrane</keyword>
<dbReference type="GO" id="GO:0009897">
    <property type="term" value="C:external side of plasma membrane"/>
    <property type="evidence" value="ECO:0007669"/>
    <property type="project" value="TreeGrafter"/>
</dbReference>
<dbReference type="AlphaFoldDB" id="A0AAD1T8S0"/>
<dbReference type="GO" id="GO:0045059">
    <property type="term" value="P:positive thymic T cell selection"/>
    <property type="evidence" value="ECO:0007669"/>
    <property type="project" value="TreeGrafter"/>
</dbReference>
<dbReference type="InterPro" id="IPR015484">
    <property type="entry name" value="CD3_esu/gsu/dsu"/>
</dbReference>
<evidence type="ECO:0000313" key="15">
    <source>
        <dbReference type="Proteomes" id="UP001295444"/>
    </source>
</evidence>
<comment type="subcellular location">
    <subcellularLocation>
        <location evidence="1">Cell membrane</location>
        <topology evidence="1">Single-pass type I membrane protein</topology>
    </subcellularLocation>
</comment>
<dbReference type="Gene3D" id="2.60.40.10">
    <property type="entry name" value="Immunoglobulins"/>
    <property type="match status" value="1"/>
</dbReference>
<keyword evidence="7 12" id="KW-1133">Transmembrane helix</keyword>
<dbReference type="Pfam" id="PF16681">
    <property type="entry name" value="Ig_5"/>
    <property type="match status" value="1"/>
</dbReference>
<dbReference type="EMBL" id="OW240921">
    <property type="protein sequence ID" value="CAH2319574.1"/>
    <property type="molecule type" value="Genomic_DNA"/>
</dbReference>
<evidence type="ECO:0000256" key="6">
    <source>
        <dbReference type="ARBA" id="ARBA00022859"/>
    </source>
</evidence>
<evidence type="ECO:0000256" key="4">
    <source>
        <dbReference type="ARBA" id="ARBA00022692"/>
    </source>
</evidence>
<proteinExistence type="predicted"/>
<dbReference type="InterPro" id="IPR003110">
    <property type="entry name" value="Phos_immunorcpt_sig_ITAM"/>
</dbReference>
<dbReference type="GO" id="GO:0004888">
    <property type="term" value="F:transmembrane signaling receptor activity"/>
    <property type="evidence" value="ECO:0007669"/>
    <property type="project" value="InterPro"/>
</dbReference>
<dbReference type="Proteomes" id="UP001295444">
    <property type="component" value="Chromosome 10"/>
</dbReference>